<proteinExistence type="predicted"/>
<keyword evidence="2" id="KW-1185">Reference proteome</keyword>
<sequence length="89" mass="10041">MSSLSVSATSHQRCCCCLSLPDAALTQHCCGSHFPQILPTELWISAALPELPRASWQEEHISKERNKQRNNSTHFKETNEHLLQVDLLS</sequence>
<name>A0ABU7DJ54_9TELE</name>
<dbReference type="EMBL" id="JAHUTJ010026704">
    <property type="protein sequence ID" value="MED6274946.1"/>
    <property type="molecule type" value="Genomic_DNA"/>
</dbReference>
<protein>
    <submittedName>
        <fullName evidence="1">Uncharacterized protein</fullName>
    </submittedName>
</protein>
<dbReference type="Proteomes" id="UP001352852">
    <property type="component" value="Unassembled WGS sequence"/>
</dbReference>
<reference evidence="1 2" key="1">
    <citation type="submission" date="2021-06" db="EMBL/GenBank/DDBJ databases">
        <authorList>
            <person name="Palmer J.M."/>
        </authorList>
    </citation>
    <scope>NUCLEOTIDE SEQUENCE [LARGE SCALE GENOMIC DNA]</scope>
    <source>
        <strain evidence="1 2">CL_MEX2019</strain>
        <tissue evidence="1">Muscle</tissue>
    </source>
</reference>
<organism evidence="1 2">
    <name type="scientific">Characodon lateralis</name>
    <dbReference type="NCBI Taxonomy" id="208331"/>
    <lineage>
        <taxon>Eukaryota</taxon>
        <taxon>Metazoa</taxon>
        <taxon>Chordata</taxon>
        <taxon>Craniata</taxon>
        <taxon>Vertebrata</taxon>
        <taxon>Euteleostomi</taxon>
        <taxon>Actinopterygii</taxon>
        <taxon>Neopterygii</taxon>
        <taxon>Teleostei</taxon>
        <taxon>Neoteleostei</taxon>
        <taxon>Acanthomorphata</taxon>
        <taxon>Ovalentaria</taxon>
        <taxon>Atherinomorphae</taxon>
        <taxon>Cyprinodontiformes</taxon>
        <taxon>Goodeidae</taxon>
        <taxon>Characodon</taxon>
    </lineage>
</organism>
<evidence type="ECO:0000313" key="2">
    <source>
        <dbReference type="Proteomes" id="UP001352852"/>
    </source>
</evidence>
<evidence type="ECO:0000313" key="1">
    <source>
        <dbReference type="EMBL" id="MED6274946.1"/>
    </source>
</evidence>
<gene>
    <name evidence="1" type="ORF">CHARACLAT_021544</name>
</gene>
<comment type="caution">
    <text evidence="1">The sequence shown here is derived from an EMBL/GenBank/DDBJ whole genome shotgun (WGS) entry which is preliminary data.</text>
</comment>
<accession>A0ABU7DJ54</accession>